<gene>
    <name evidence="1" type="ORF">TRAPUB_7203</name>
</gene>
<evidence type="ECO:0000313" key="2">
    <source>
        <dbReference type="Proteomes" id="UP000184267"/>
    </source>
</evidence>
<accession>A0A1M2V406</accession>
<protein>
    <submittedName>
        <fullName evidence="1">Uncharacterized protein</fullName>
    </submittedName>
</protein>
<dbReference type="EMBL" id="MNAD01001683">
    <property type="protein sequence ID" value="OJT02287.1"/>
    <property type="molecule type" value="Genomic_DNA"/>
</dbReference>
<name>A0A1M2V406_TRAPU</name>
<keyword evidence="2" id="KW-1185">Reference proteome</keyword>
<dbReference type="Proteomes" id="UP000184267">
    <property type="component" value="Unassembled WGS sequence"/>
</dbReference>
<proteinExistence type="predicted"/>
<comment type="caution">
    <text evidence="1">The sequence shown here is derived from an EMBL/GenBank/DDBJ whole genome shotgun (WGS) entry which is preliminary data.</text>
</comment>
<evidence type="ECO:0000313" key="1">
    <source>
        <dbReference type="EMBL" id="OJT02287.1"/>
    </source>
</evidence>
<reference evidence="1 2" key="1">
    <citation type="submission" date="2016-10" db="EMBL/GenBank/DDBJ databases">
        <title>Genome sequence of the basidiomycete white-rot fungus Trametes pubescens.</title>
        <authorList>
            <person name="Makela M.R."/>
            <person name="Granchi Z."/>
            <person name="Peng M."/>
            <person name="De Vries R.P."/>
            <person name="Grigoriev I."/>
            <person name="Riley R."/>
            <person name="Hilden K."/>
        </authorList>
    </citation>
    <scope>NUCLEOTIDE SEQUENCE [LARGE SCALE GENOMIC DNA]</scope>
    <source>
        <strain evidence="1 2">FBCC735</strain>
    </source>
</reference>
<organism evidence="1 2">
    <name type="scientific">Trametes pubescens</name>
    <name type="common">White-rot fungus</name>
    <dbReference type="NCBI Taxonomy" id="154538"/>
    <lineage>
        <taxon>Eukaryota</taxon>
        <taxon>Fungi</taxon>
        <taxon>Dikarya</taxon>
        <taxon>Basidiomycota</taxon>
        <taxon>Agaricomycotina</taxon>
        <taxon>Agaricomycetes</taxon>
        <taxon>Polyporales</taxon>
        <taxon>Polyporaceae</taxon>
        <taxon>Trametes</taxon>
    </lineage>
</organism>
<dbReference type="AlphaFoldDB" id="A0A1M2V406"/>
<sequence length="64" mass="6725">MMPTLSPTNTPPGPPRHLEVYTTEASAVRTGWVPFSNVKGGMSLRVPPAGLLPTSAAARARIVL</sequence>